<reference evidence="2" key="2">
    <citation type="submission" date="2018-05" db="EMBL/GenBank/DDBJ databases">
        <title>OgluRS3 (Oryza glumaepatula Reference Sequence Version 3).</title>
        <authorList>
            <person name="Zhang J."/>
            <person name="Kudrna D."/>
            <person name="Lee S."/>
            <person name="Talag J."/>
            <person name="Welchert J."/>
            <person name="Wing R.A."/>
        </authorList>
    </citation>
    <scope>NUCLEOTIDE SEQUENCE [LARGE SCALE GENOMIC DNA]</scope>
</reference>
<feature type="compositionally biased region" description="Low complexity" evidence="1">
    <location>
        <begin position="29"/>
        <end position="40"/>
    </location>
</feature>
<evidence type="ECO:0000313" key="3">
    <source>
        <dbReference type="Proteomes" id="UP000026961"/>
    </source>
</evidence>
<protein>
    <submittedName>
        <fullName evidence="2">Uncharacterized protein</fullName>
    </submittedName>
</protein>
<evidence type="ECO:0000256" key="1">
    <source>
        <dbReference type="SAM" id="MobiDB-lite"/>
    </source>
</evidence>
<accession>A0A0D9ZY83</accession>
<proteinExistence type="predicted"/>
<feature type="region of interest" description="Disordered" evidence="1">
    <location>
        <begin position="1"/>
        <end position="86"/>
    </location>
</feature>
<dbReference type="AlphaFoldDB" id="A0A0D9ZY83"/>
<name>A0A0D9ZY83_9ORYZ</name>
<feature type="region of interest" description="Disordered" evidence="1">
    <location>
        <begin position="475"/>
        <end position="507"/>
    </location>
</feature>
<evidence type="ECO:0000313" key="2">
    <source>
        <dbReference type="EnsemblPlants" id="OGLUM05G14630.1"/>
    </source>
</evidence>
<dbReference type="Gramene" id="OGLUM05G14630.1">
    <property type="protein sequence ID" value="OGLUM05G14630.1"/>
    <property type="gene ID" value="OGLUM05G14630"/>
</dbReference>
<reference evidence="2" key="1">
    <citation type="submission" date="2015-04" db="UniProtKB">
        <authorList>
            <consortium name="EnsemblPlants"/>
        </authorList>
    </citation>
    <scope>IDENTIFICATION</scope>
</reference>
<dbReference type="EnsemblPlants" id="OGLUM05G14630.1">
    <property type="protein sequence ID" value="OGLUM05G14630.1"/>
    <property type="gene ID" value="OGLUM05G14630"/>
</dbReference>
<organism evidence="2">
    <name type="scientific">Oryza glumipatula</name>
    <dbReference type="NCBI Taxonomy" id="40148"/>
    <lineage>
        <taxon>Eukaryota</taxon>
        <taxon>Viridiplantae</taxon>
        <taxon>Streptophyta</taxon>
        <taxon>Embryophyta</taxon>
        <taxon>Tracheophyta</taxon>
        <taxon>Spermatophyta</taxon>
        <taxon>Magnoliopsida</taxon>
        <taxon>Liliopsida</taxon>
        <taxon>Poales</taxon>
        <taxon>Poaceae</taxon>
        <taxon>BOP clade</taxon>
        <taxon>Oryzoideae</taxon>
        <taxon>Oryzeae</taxon>
        <taxon>Oryzinae</taxon>
        <taxon>Oryza</taxon>
    </lineage>
</organism>
<keyword evidence="3" id="KW-1185">Reference proteome</keyword>
<dbReference type="Proteomes" id="UP000026961">
    <property type="component" value="Chromosome 5"/>
</dbReference>
<sequence>MGRQVRKHEGSHGKVDAPPPKKPRSTERPLAPLAAATTTAKPRRDVVRPAARKSSASSDRGPVAPGSDLETEGYRPLTPSPPFASISSGNAFDTVVFLLGHKHECSHNKLDVGLLPKTPKDSDRPVLPLAPAPTSELRCENGTPLFVSGNPGLHGSCGCGPGSDLDSDDSDGLGCLTPDSTKATLQQDDYGKGEYSPGVVLSKTDSVVKMAVADVQDLPVEDLRDNEVITVDSEGPGKPLQSIPLVQDKDAIQLARTFVNEKVKELMEGVSEPGVLQSRLSKITSFLVQATSIAAGLHDEVPLQIRGQTAALVTQISGLEQQVEELSKKLCSTEDELEVTNAMLKETQAAMLEAQSDRATAITAMNSLAMRMGASFARLGTILDPPPNAADSLEKSIKQMTALVSLLGPVSHSHSLSLARSSLTVGIAALLCRERGIEGLREPSGMDTRQFVRSQGPEFHSLISQVVDSMEQRLAKTVEGSGWRESGATKEPGKPADSNKGTMPEPH</sequence>